<protein>
    <submittedName>
        <fullName evidence="2">Transcription regulator [contains diacylglycerol kinase catalytic domain]</fullName>
    </submittedName>
</protein>
<evidence type="ECO:0000313" key="2">
    <source>
        <dbReference type="EMBL" id="CAA9431728.1"/>
    </source>
</evidence>
<organism evidence="2">
    <name type="scientific">uncultured Rubrobacteraceae bacterium</name>
    <dbReference type="NCBI Taxonomy" id="349277"/>
    <lineage>
        <taxon>Bacteria</taxon>
        <taxon>Bacillati</taxon>
        <taxon>Actinomycetota</taxon>
        <taxon>Rubrobacteria</taxon>
        <taxon>Rubrobacterales</taxon>
        <taxon>Rubrobacteraceae</taxon>
        <taxon>environmental samples</taxon>
    </lineage>
</organism>
<feature type="compositionally biased region" description="Basic residues" evidence="1">
    <location>
        <begin position="18"/>
        <end position="37"/>
    </location>
</feature>
<proteinExistence type="predicted"/>
<reference evidence="2" key="1">
    <citation type="submission" date="2020-02" db="EMBL/GenBank/DDBJ databases">
        <authorList>
            <person name="Meier V. D."/>
        </authorList>
    </citation>
    <scope>NUCLEOTIDE SEQUENCE</scope>
    <source>
        <strain evidence="2">AVDCRST_MAG22</strain>
    </source>
</reference>
<feature type="compositionally biased region" description="Basic and acidic residues" evidence="1">
    <location>
        <begin position="8"/>
        <end position="17"/>
    </location>
</feature>
<feature type="compositionally biased region" description="Basic residues" evidence="1">
    <location>
        <begin position="119"/>
        <end position="148"/>
    </location>
</feature>
<feature type="compositionally biased region" description="Basic residues" evidence="1">
    <location>
        <begin position="188"/>
        <end position="200"/>
    </location>
</feature>
<dbReference type="EMBL" id="CADCUV010000155">
    <property type="protein sequence ID" value="CAA9431728.1"/>
    <property type="molecule type" value="Genomic_DNA"/>
</dbReference>
<name>A0A6J4Q1X9_9ACTN</name>
<gene>
    <name evidence="2" type="ORF">AVDCRST_MAG22-3256</name>
</gene>
<accession>A0A6J4Q1X9</accession>
<keyword evidence="2" id="KW-0808">Transferase</keyword>
<dbReference type="AlphaFoldDB" id="A0A6J4Q1X9"/>
<feature type="compositionally biased region" description="Basic and acidic residues" evidence="1">
    <location>
        <begin position="104"/>
        <end position="118"/>
    </location>
</feature>
<feature type="compositionally biased region" description="Basic and acidic residues" evidence="1">
    <location>
        <begin position="241"/>
        <end position="251"/>
    </location>
</feature>
<evidence type="ECO:0000256" key="1">
    <source>
        <dbReference type="SAM" id="MobiDB-lite"/>
    </source>
</evidence>
<feature type="non-terminal residue" evidence="2">
    <location>
        <position position="1"/>
    </location>
</feature>
<feature type="compositionally biased region" description="Basic residues" evidence="1">
    <location>
        <begin position="47"/>
        <end position="67"/>
    </location>
</feature>
<feature type="compositionally biased region" description="Basic and acidic residues" evidence="1">
    <location>
        <begin position="201"/>
        <end position="215"/>
    </location>
</feature>
<sequence length="251" mass="28280">EVGCGHHRQPELGERGRRGVPRGLRRHFARRRPHGRGAQHGAPGPRHGARRRGRRPARHRRRRRRHGERGPQRPLQGGHPGHPPFRHGERAGARARAAARARGRVPEDPDRHRLQDGRRGRHGWGGHRAALRLHGRHRLRRRRRKRGRPASQALPEVARLPARRAKGVPKGWPAGAAHTGRRDDPRGPVRRRRQRPVLRGRFRDGRGGIVDERRAAGRPRGQGGAPDAAGRTGPHPGQEAARPHHELVRLA</sequence>
<keyword evidence="2" id="KW-0418">Kinase</keyword>
<dbReference type="GO" id="GO:0016301">
    <property type="term" value="F:kinase activity"/>
    <property type="evidence" value="ECO:0007669"/>
    <property type="project" value="UniProtKB-KW"/>
</dbReference>
<feature type="region of interest" description="Disordered" evidence="1">
    <location>
        <begin position="1"/>
        <end position="251"/>
    </location>
</feature>
<feature type="non-terminal residue" evidence="2">
    <location>
        <position position="251"/>
    </location>
</feature>